<evidence type="ECO:0000259" key="1">
    <source>
        <dbReference type="Pfam" id="PF22936"/>
    </source>
</evidence>
<dbReference type="AlphaFoldDB" id="A0AAW2YBW6"/>
<comment type="caution">
    <text evidence="2">The sequence shown here is derived from an EMBL/GenBank/DDBJ whole genome shotgun (WGS) entry which is preliminary data.</text>
</comment>
<dbReference type="InterPro" id="IPR054722">
    <property type="entry name" value="PolX-like_BBD"/>
</dbReference>
<accession>A0AAW2YBW6</accession>
<reference evidence="2" key="1">
    <citation type="submission" date="2020-06" db="EMBL/GenBank/DDBJ databases">
        <authorList>
            <person name="Li T."/>
            <person name="Hu X."/>
            <person name="Zhang T."/>
            <person name="Song X."/>
            <person name="Zhang H."/>
            <person name="Dai N."/>
            <person name="Sheng W."/>
            <person name="Hou X."/>
            <person name="Wei L."/>
        </authorList>
    </citation>
    <scope>NUCLEOTIDE SEQUENCE</scope>
    <source>
        <strain evidence="2">KEN1</strain>
        <tissue evidence="2">Leaf</tissue>
    </source>
</reference>
<dbReference type="EMBL" id="JACGWN010000001">
    <property type="protein sequence ID" value="KAL0463234.1"/>
    <property type="molecule type" value="Genomic_DNA"/>
</dbReference>
<organism evidence="2">
    <name type="scientific">Sesamum latifolium</name>
    <dbReference type="NCBI Taxonomy" id="2727402"/>
    <lineage>
        <taxon>Eukaryota</taxon>
        <taxon>Viridiplantae</taxon>
        <taxon>Streptophyta</taxon>
        <taxon>Embryophyta</taxon>
        <taxon>Tracheophyta</taxon>
        <taxon>Spermatophyta</taxon>
        <taxon>Magnoliopsida</taxon>
        <taxon>eudicotyledons</taxon>
        <taxon>Gunneridae</taxon>
        <taxon>Pentapetalae</taxon>
        <taxon>asterids</taxon>
        <taxon>lamiids</taxon>
        <taxon>Lamiales</taxon>
        <taxon>Pedaliaceae</taxon>
        <taxon>Sesamum</taxon>
    </lineage>
</organism>
<feature type="domain" description="Retrovirus-related Pol polyprotein from transposon TNT 1-94-like beta-barrel" evidence="1">
    <location>
        <begin position="157"/>
        <end position="220"/>
    </location>
</feature>
<reference evidence="2" key="2">
    <citation type="journal article" date="2024" name="Plant">
        <title>Genomic evolution and insights into agronomic trait innovations of Sesamum species.</title>
        <authorList>
            <person name="Miao H."/>
            <person name="Wang L."/>
            <person name="Qu L."/>
            <person name="Liu H."/>
            <person name="Sun Y."/>
            <person name="Le M."/>
            <person name="Wang Q."/>
            <person name="Wei S."/>
            <person name="Zheng Y."/>
            <person name="Lin W."/>
            <person name="Duan Y."/>
            <person name="Cao H."/>
            <person name="Xiong S."/>
            <person name="Wang X."/>
            <person name="Wei L."/>
            <person name="Li C."/>
            <person name="Ma Q."/>
            <person name="Ju M."/>
            <person name="Zhao R."/>
            <person name="Li G."/>
            <person name="Mu C."/>
            <person name="Tian Q."/>
            <person name="Mei H."/>
            <person name="Zhang T."/>
            <person name="Gao T."/>
            <person name="Zhang H."/>
        </authorList>
    </citation>
    <scope>NUCLEOTIDE SEQUENCE</scope>
    <source>
        <strain evidence="2">KEN1</strain>
    </source>
</reference>
<evidence type="ECO:0000313" key="2">
    <source>
        <dbReference type="EMBL" id="KAL0463234.1"/>
    </source>
</evidence>
<protein>
    <recommendedName>
        <fullName evidence="1">Retrovirus-related Pol polyprotein from transposon TNT 1-94-like beta-barrel domain-containing protein</fullName>
    </recommendedName>
</protein>
<gene>
    <name evidence="2" type="ORF">Slati_0211000</name>
</gene>
<dbReference type="PANTHER" id="PTHR47592:SF31">
    <property type="entry name" value="ZINC FINGER, CCHC-TYPE-RELATED"/>
    <property type="match status" value="1"/>
</dbReference>
<proteinExistence type="predicted"/>
<dbReference type="PANTHER" id="PTHR47592">
    <property type="entry name" value="PBF68 PROTEIN"/>
    <property type="match status" value="1"/>
</dbReference>
<name>A0AAW2YBW6_9LAMI</name>
<dbReference type="Pfam" id="PF22936">
    <property type="entry name" value="Pol_BBD"/>
    <property type="match status" value="1"/>
</dbReference>
<sequence>MKMMNQDFVKLVCFDGSNYPRWKDKMMFLLTFLKVAYILDLNQPTPEAKKNESNDAKVARLKREEDELLCRGHILNTLSDRLFDLYALMNQQQTSPTRKEKEGHIKKDCCFKKQKKEAPNVQVAKANVDEIVAMVINWYISFVTELNMTTAVQSNDWWYDSGATIHVCNDKNLFKIMRLQQKDKRFLWKCKHGSSKGSVEVHFTSGKKLLLTNVLHVPEI</sequence>